<sequence>MENEVVVIDDNKSLEPHKTMMYATYILYALGIFTGILSIVGLIIAYIKRDEVRGTIYALHYTWLIRTFWIGILFFCVAWVLAFVSFGLLGILFFVPYIWYVFRVVYGFVKCIDAKPVNAESYFA</sequence>
<evidence type="ECO:0000256" key="1">
    <source>
        <dbReference type="SAM" id="Phobius"/>
    </source>
</evidence>
<reference evidence="2 3" key="1">
    <citation type="submission" date="2020-02" db="EMBL/GenBank/DDBJ databases">
        <title>Pelistega sp. NLN82 were isolated from wild rodents of the Hainan Island.</title>
        <authorList>
            <person name="Niu N."/>
            <person name="Zhou J."/>
        </authorList>
    </citation>
    <scope>NUCLEOTIDE SEQUENCE [LARGE SCALE GENOMIC DNA]</scope>
    <source>
        <strain evidence="2 3">NLN82</strain>
    </source>
</reference>
<dbReference type="AlphaFoldDB" id="A0A6L9Y6V1"/>
<dbReference type="RefSeq" id="WP_159991840.1">
    <property type="nucleotide sequence ID" value="NZ_CP047165.1"/>
</dbReference>
<evidence type="ECO:0008006" key="4">
    <source>
        <dbReference type="Google" id="ProtNLM"/>
    </source>
</evidence>
<feature type="transmembrane region" description="Helical" evidence="1">
    <location>
        <begin position="25"/>
        <end position="47"/>
    </location>
</feature>
<keyword evidence="3" id="KW-1185">Reference proteome</keyword>
<dbReference type="EMBL" id="JAAGYR010000007">
    <property type="protein sequence ID" value="NEN75607.1"/>
    <property type="molecule type" value="Genomic_DNA"/>
</dbReference>
<protein>
    <recommendedName>
        <fullName evidence="4">Transmembrane protein</fullName>
    </recommendedName>
</protein>
<evidence type="ECO:0000313" key="3">
    <source>
        <dbReference type="Proteomes" id="UP000477651"/>
    </source>
</evidence>
<organism evidence="2 3">
    <name type="scientific">Pelistega ratti</name>
    <dbReference type="NCBI Taxonomy" id="2652177"/>
    <lineage>
        <taxon>Bacteria</taxon>
        <taxon>Pseudomonadati</taxon>
        <taxon>Pseudomonadota</taxon>
        <taxon>Betaproteobacteria</taxon>
        <taxon>Burkholderiales</taxon>
        <taxon>Alcaligenaceae</taxon>
        <taxon>Pelistega</taxon>
    </lineage>
</organism>
<evidence type="ECO:0000313" key="2">
    <source>
        <dbReference type="EMBL" id="NEN75607.1"/>
    </source>
</evidence>
<keyword evidence="1" id="KW-0812">Transmembrane</keyword>
<keyword evidence="1" id="KW-0472">Membrane</keyword>
<proteinExistence type="predicted"/>
<name>A0A6L9Y6V1_9BURK</name>
<comment type="caution">
    <text evidence="2">The sequence shown here is derived from an EMBL/GenBank/DDBJ whole genome shotgun (WGS) entry which is preliminary data.</text>
</comment>
<dbReference type="Proteomes" id="UP000477651">
    <property type="component" value="Unassembled WGS sequence"/>
</dbReference>
<gene>
    <name evidence="2" type="ORF">F9B74_04595</name>
</gene>
<feature type="transmembrane region" description="Helical" evidence="1">
    <location>
        <begin position="68"/>
        <end position="99"/>
    </location>
</feature>
<accession>A0A6L9Y6V1</accession>
<keyword evidence="1" id="KW-1133">Transmembrane helix</keyword>